<sequence length="65" mass="7309">MLGRSALAVITFQGPHVPLYVKVANSFARCRPYRRSVEYCKVFVTLAVAVPKEIKATVREQADQQ</sequence>
<keyword evidence="2" id="KW-1185">Reference proteome</keyword>
<comment type="caution">
    <text evidence="1">The sequence shown here is derived from an EMBL/GenBank/DDBJ whole genome shotgun (WGS) entry which is preliminary data.</text>
</comment>
<accession>A0ACB7RVD3</accession>
<protein>
    <submittedName>
        <fullName evidence="1">Uncharacterized protein</fullName>
    </submittedName>
</protein>
<name>A0ACB7RVD3_HYAAI</name>
<dbReference type="Proteomes" id="UP000821845">
    <property type="component" value="Chromosome 7"/>
</dbReference>
<dbReference type="EMBL" id="CM023487">
    <property type="protein sequence ID" value="KAH6926165.1"/>
    <property type="molecule type" value="Genomic_DNA"/>
</dbReference>
<reference evidence="1" key="1">
    <citation type="submission" date="2020-05" db="EMBL/GenBank/DDBJ databases">
        <title>Large-scale comparative analyses of tick genomes elucidate their genetic diversity and vector capacities.</title>
        <authorList>
            <person name="Jia N."/>
            <person name="Wang J."/>
            <person name="Shi W."/>
            <person name="Du L."/>
            <person name="Sun Y."/>
            <person name="Zhan W."/>
            <person name="Jiang J."/>
            <person name="Wang Q."/>
            <person name="Zhang B."/>
            <person name="Ji P."/>
            <person name="Sakyi L.B."/>
            <person name="Cui X."/>
            <person name="Yuan T."/>
            <person name="Jiang B."/>
            <person name="Yang W."/>
            <person name="Lam T.T.-Y."/>
            <person name="Chang Q."/>
            <person name="Ding S."/>
            <person name="Wang X."/>
            <person name="Zhu J."/>
            <person name="Ruan X."/>
            <person name="Zhao L."/>
            <person name="Wei J."/>
            <person name="Que T."/>
            <person name="Du C."/>
            <person name="Cheng J."/>
            <person name="Dai P."/>
            <person name="Han X."/>
            <person name="Huang E."/>
            <person name="Gao Y."/>
            <person name="Liu J."/>
            <person name="Shao H."/>
            <person name="Ye R."/>
            <person name="Li L."/>
            <person name="Wei W."/>
            <person name="Wang X."/>
            <person name="Wang C."/>
            <person name="Yang T."/>
            <person name="Huo Q."/>
            <person name="Li W."/>
            <person name="Guo W."/>
            <person name="Chen H."/>
            <person name="Zhou L."/>
            <person name="Ni X."/>
            <person name="Tian J."/>
            <person name="Zhou Y."/>
            <person name="Sheng Y."/>
            <person name="Liu T."/>
            <person name="Pan Y."/>
            <person name="Xia L."/>
            <person name="Li J."/>
            <person name="Zhao F."/>
            <person name="Cao W."/>
        </authorList>
    </citation>
    <scope>NUCLEOTIDE SEQUENCE</scope>
    <source>
        <strain evidence="1">Hyas-2018</strain>
    </source>
</reference>
<organism evidence="1 2">
    <name type="scientific">Hyalomma asiaticum</name>
    <name type="common">Tick</name>
    <dbReference type="NCBI Taxonomy" id="266040"/>
    <lineage>
        <taxon>Eukaryota</taxon>
        <taxon>Metazoa</taxon>
        <taxon>Ecdysozoa</taxon>
        <taxon>Arthropoda</taxon>
        <taxon>Chelicerata</taxon>
        <taxon>Arachnida</taxon>
        <taxon>Acari</taxon>
        <taxon>Parasitiformes</taxon>
        <taxon>Ixodida</taxon>
        <taxon>Ixodoidea</taxon>
        <taxon>Ixodidae</taxon>
        <taxon>Hyalomminae</taxon>
        <taxon>Hyalomma</taxon>
    </lineage>
</organism>
<evidence type="ECO:0000313" key="1">
    <source>
        <dbReference type="EMBL" id="KAH6926165.1"/>
    </source>
</evidence>
<gene>
    <name evidence="1" type="ORF">HPB50_015539</name>
</gene>
<evidence type="ECO:0000313" key="2">
    <source>
        <dbReference type="Proteomes" id="UP000821845"/>
    </source>
</evidence>
<proteinExistence type="predicted"/>